<evidence type="ECO:0000313" key="1">
    <source>
        <dbReference type="EMBL" id="GFQ77846.1"/>
    </source>
</evidence>
<dbReference type="AlphaFoldDB" id="A0A8X6FF45"/>
<organism evidence="1 2">
    <name type="scientific">Trichonephila clavata</name>
    <name type="common">Joro spider</name>
    <name type="synonym">Nephila clavata</name>
    <dbReference type="NCBI Taxonomy" id="2740835"/>
    <lineage>
        <taxon>Eukaryota</taxon>
        <taxon>Metazoa</taxon>
        <taxon>Ecdysozoa</taxon>
        <taxon>Arthropoda</taxon>
        <taxon>Chelicerata</taxon>
        <taxon>Arachnida</taxon>
        <taxon>Araneae</taxon>
        <taxon>Araneomorphae</taxon>
        <taxon>Entelegynae</taxon>
        <taxon>Araneoidea</taxon>
        <taxon>Nephilidae</taxon>
        <taxon>Trichonephila</taxon>
    </lineage>
</organism>
<keyword evidence="2" id="KW-1185">Reference proteome</keyword>
<dbReference type="Proteomes" id="UP000887116">
    <property type="component" value="Unassembled WGS sequence"/>
</dbReference>
<feature type="non-terminal residue" evidence="1">
    <location>
        <position position="71"/>
    </location>
</feature>
<gene>
    <name evidence="1" type="ORF">TNCT_333301</name>
</gene>
<evidence type="ECO:0000313" key="2">
    <source>
        <dbReference type="Proteomes" id="UP000887116"/>
    </source>
</evidence>
<reference evidence="1" key="1">
    <citation type="submission" date="2020-07" db="EMBL/GenBank/DDBJ databases">
        <title>Multicomponent nature underlies the extraordinary mechanical properties of spider dragline silk.</title>
        <authorList>
            <person name="Kono N."/>
            <person name="Nakamura H."/>
            <person name="Mori M."/>
            <person name="Yoshida Y."/>
            <person name="Ohtoshi R."/>
            <person name="Malay A.D."/>
            <person name="Moran D.A.P."/>
            <person name="Tomita M."/>
            <person name="Numata K."/>
            <person name="Arakawa K."/>
        </authorList>
    </citation>
    <scope>NUCLEOTIDE SEQUENCE</scope>
</reference>
<comment type="caution">
    <text evidence="1">The sequence shown here is derived from an EMBL/GenBank/DDBJ whole genome shotgun (WGS) entry which is preliminary data.</text>
</comment>
<protein>
    <submittedName>
        <fullName evidence="1">Uncharacterized protein</fullName>
    </submittedName>
</protein>
<accession>A0A8X6FF45</accession>
<proteinExistence type="predicted"/>
<name>A0A8X6FF45_TRICU</name>
<sequence>MAQQAFEIILINEAILFGELLQDKCFALTLQNLACMNKGHDLDVQKAEGVVDVVVKCQGAKGFEHLSNIWI</sequence>
<dbReference type="EMBL" id="BMAO01031817">
    <property type="protein sequence ID" value="GFQ77846.1"/>
    <property type="molecule type" value="Genomic_DNA"/>
</dbReference>